<dbReference type="SUPFAM" id="SSF53474">
    <property type="entry name" value="alpha/beta-Hydrolases"/>
    <property type="match status" value="1"/>
</dbReference>
<name>A0A031GZY2_9BURK</name>
<dbReference type="Pfam" id="PF06821">
    <property type="entry name" value="Ser_hydrolase"/>
    <property type="match status" value="1"/>
</dbReference>
<evidence type="ECO:0000313" key="2">
    <source>
        <dbReference type="EMBL" id="QSX95661.1"/>
    </source>
</evidence>
<accession>A0A031GZY2</accession>
<keyword evidence="4" id="KW-1185">Reference proteome</keyword>
<dbReference type="Proteomes" id="UP000662821">
    <property type="component" value="Chromosome"/>
</dbReference>
<keyword evidence="2" id="KW-0378">Hydrolase</keyword>
<evidence type="ECO:0000313" key="3">
    <source>
        <dbReference type="Proteomes" id="UP000662821"/>
    </source>
</evidence>
<proteinExistence type="predicted"/>
<dbReference type="EMBL" id="JAVFKP010000002">
    <property type="protein sequence ID" value="MDQ4626047.1"/>
    <property type="molecule type" value="Genomic_DNA"/>
</dbReference>
<evidence type="ECO:0000313" key="4">
    <source>
        <dbReference type="Proteomes" id="UP001237592"/>
    </source>
</evidence>
<protein>
    <submittedName>
        <fullName evidence="2">Alpha/beta hydrolase</fullName>
        <ecNumber evidence="1">3.-.-.-</ecNumber>
    </submittedName>
</protein>
<dbReference type="InterPro" id="IPR010662">
    <property type="entry name" value="RBBP9/YdeN"/>
</dbReference>
<dbReference type="EMBL" id="CP071520">
    <property type="protein sequence ID" value="QSX95661.1"/>
    <property type="molecule type" value="Genomic_DNA"/>
</dbReference>
<dbReference type="OrthoDB" id="9804993at2"/>
<dbReference type="GeneID" id="56948435"/>
<dbReference type="RefSeq" id="WP_034747509.1">
    <property type="nucleotide sequence ID" value="NZ_CBCRWJ010000003.1"/>
</dbReference>
<reference evidence="1 4" key="2">
    <citation type="submission" date="2023-08" db="EMBL/GenBank/DDBJ databases">
        <title>Draft genome sequence of Janthinobacterium lividum.</title>
        <authorList>
            <person name="Chun B.H."/>
            <person name="Lee Y."/>
        </authorList>
    </citation>
    <scope>NUCLEOTIDE SEQUENCE [LARGE SCALE GENOMIC DNA]</scope>
    <source>
        <strain evidence="1 4">AMJK</strain>
    </source>
</reference>
<dbReference type="AlphaFoldDB" id="A0A031GZY2"/>
<organism evidence="2 3">
    <name type="scientific">Janthinobacterium lividum</name>
    <dbReference type="NCBI Taxonomy" id="29581"/>
    <lineage>
        <taxon>Bacteria</taxon>
        <taxon>Pseudomonadati</taxon>
        <taxon>Pseudomonadota</taxon>
        <taxon>Betaproteobacteria</taxon>
        <taxon>Burkholderiales</taxon>
        <taxon>Oxalobacteraceae</taxon>
        <taxon>Janthinobacterium</taxon>
    </lineage>
</organism>
<dbReference type="GO" id="GO:0016787">
    <property type="term" value="F:hydrolase activity"/>
    <property type="evidence" value="ECO:0007669"/>
    <property type="project" value="UniProtKB-KW"/>
</dbReference>
<evidence type="ECO:0000313" key="1">
    <source>
        <dbReference type="EMBL" id="MDQ4626047.1"/>
    </source>
</evidence>
<dbReference type="EC" id="3.-.-.-" evidence="1"/>
<dbReference type="Proteomes" id="UP001237592">
    <property type="component" value="Unassembled WGS sequence"/>
</dbReference>
<sequence>MALRSFSDYRVLIVPGLHNSGPEHWQSRWQRLYPQFERVEQDDWNAPDLATWSARLDQVRRQDARPTLIVAHSFGCLTTAHSLARDPQGVAGVLLVGPADPDKFGVAKALPQKRLPCPGILIASQTDPWMTAEHAAQWARRWNCKYIDGGALGHINAESRLGDWVYGQAQLQTLFDLAQSDKRHRQAA</sequence>
<dbReference type="eggNOG" id="COG3545">
    <property type="taxonomic scope" value="Bacteria"/>
</dbReference>
<reference evidence="2 3" key="1">
    <citation type="submission" date="2021-03" db="EMBL/GenBank/DDBJ databases">
        <title>Draft genome sequence of Janthinobacterium sp. strain PLB02 isolated from infected primmorphs (Lubomirskia baicalensis).</title>
        <authorList>
            <person name="Chernogor L.I."/>
            <person name="Belikov S.I."/>
            <person name="Petrushin I.S."/>
        </authorList>
    </citation>
    <scope>NUCLEOTIDE SEQUENCE [LARGE SCALE GENOMIC DNA]</scope>
    <source>
        <strain evidence="2 3">PLB02</strain>
    </source>
</reference>
<gene>
    <name evidence="2" type="ORF">J3P46_23895</name>
    <name evidence="1" type="ORF">RB624_09135</name>
</gene>
<dbReference type="InterPro" id="IPR029058">
    <property type="entry name" value="AB_hydrolase_fold"/>
</dbReference>
<dbReference type="Gene3D" id="3.40.50.1820">
    <property type="entry name" value="alpha/beta hydrolase"/>
    <property type="match status" value="1"/>
</dbReference>